<evidence type="ECO:0000313" key="3">
    <source>
        <dbReference type="EMBL" id="KLU64778.1"/>
    </source>
</evidence>
<dbReference type="Proteomes" id="UP000036356">
    <property type="component" value="Unassembled WGS sequence"/>
</dbReference>
<keyword evidence="1" id="KW-1133">Transmembrane helix</keyword>
<accession>A0A0J1FP88</accession>
<organism evidence="3 4">
    <name type="scientific">Desulfosporosinus acididurans</name>
    <dbReference type="NCBI Taxonomy" id="476652"/>
    <lineage>
        <taxon>Bacteria</taxon>
        <taxon>Bacillati</taxon>
        <taxon>Bacillota</taxon>
        <taxon>Clostridia</taxon>
        <taxon>Eubacteriales</taxon>
        <taxon>Desulfitobacteriaceae</taxon>
        <taxon>Desulfosporosinus</taxon>
    </lineage>
</organism>
<keyword evidence="1" id="KW-0472">Membrane</keyword>
<evidence type="ECO:0000256" key="1">
    <source>
        <dbReference type="SAM" id="Phobius"/>
    </source>
</evidence>
<dbReference type="CDD" id="cd10950">
    <property type="entry name" value="CE4_BsYlxY_like"/>
    <property type="match status" value="1"/>
</dbReference>
<evidence type="ECO:0000259" key="2">
    <source>
        <dbReference type="PROSITE" id="PS51677"/>
    </source>
</evidence>
<keyword evidence="3" id="KW-0378">Hydrolase</keyword>
<dbReference type="PANTHER" id="PTHR10587:SF80">
    <property type="entry name" value="CHITOOLIGOSACCHARIDE DEACETYLASE"/>
    <property type="match status" value="1"/>
</dbReference>
<dbReference type="RefSeq" id="WP_047811218.1">
    <property type="nucleotide sequence ID" value="NZ_LDZY01000012.1"/>
</dbReference>
<dbReference type="InterPro" id="IPR002509">
    <property type="entry name" value="NODB_dom"/>
</dbReference>
<protein>
    <submittedName>
        <fullName evidence="3">Peptidoglycan-N-acetylmuramic acid deacetylase PdaA</fullName>
        <ecNumber evidence="3">3.5.1.-</ecNumber>
    </submittedName>
</protein>
<comment type="caution">
    <text evidence="3">The sequence shown here is derived from an EMBL/GenBank/DDBJ whole genome shotgun (WGS) entry which is preliminary data.</text>
</comment>
<reference evidence="3 4" key="1">
    <citation type="submission" date="2015-06" db="EMBL/GenBank/DDBJ databases">
        <title>Draft genome of the moderately acidophilic sulfate reducer Candidatus Desulfosporosinus acididurans strain M1.</title>
        <authorList>
            <person name="Poehlein A."/>
            <person name="Petzsch P."/>
            <person name="Johnson B.D."/>
            <person name="Schloemann M."/>
            <person name="Daniel R."/>
            <person name="Muehling M."/>
        </authorList>
    </citation>
    <scope>NUCLEOTIDE SEQUENCE [LARGE SCALE GENOMIC DNA]</scope>
    <source>
        <strain evidence="3 4">M1</strain>
    </source>
</reference>
<evidence type="ECO:0000313" key="4">
    <source>
        <dbReference type="Proteomes" id="UP000036356"/>
    </source>
</evidence>
<dbReference type="InterPro" id="IPR011330">
    <property type="entry name" value="Glyco_hydro/deAcase_b/a-brl"/>
</dbReference>
<dbReference type="Pfam" id="PF01522">
    <property type="entry name" value="Polysacc_deac_1"/>
    <property type="match status" value="1"/>
</dbReference>
<dbReference type="EC" id="3.5.1.-" evidence="3"/>
<dbReference type="GO" id="GO:0005975">
    <property type="term" value="P:carbohydrate metabolic process"/>
    <property type="evidence" value="ECO:0007669"/>
    <property type="project" value="InterPro"/>
</dbReference>
<dbReference type="PANTHER" id="PTHR10587">
    <property type="entry name" value="GLYCOSYL TRANSFERASE-RELATED"/>
    <property type="match status" value="1"/>
</dbReference>
<dbReference type="Gene3D" id="3.20.20.370">
    <property type="entry name" value="Glycoside hydrolase/deacetylase"/>
    <property type="match status" value="1"/>
</dbReference>
<proteinExistence type="predicted"/>
<dbReference type="PATRIC" id="fig|476652.3.peg.3611"/>
<feature type="domain" description="NodB homology" evidence="2">
    <location>
        <begin position="50"/>
        <end position="235"/>
    </location>
</feature>
<dbReference type="PROSITE" id="PS51677">
    <property type="entry name" value="NODB"/>
    <property type="match status" value="1"/>
</dbReference>
<gene>
    <name evidence="3" type="primary">pdaA_2</name>
    <name evidence="3" type="ORF">DEAC_c34220</name>
</gene>
<dbReference type="AlphaFoldDB" id="A0A0J1FP88"/>
<feature type="transmembrane region" description="Helical" evidence="1">
    <location>
        <begin position="7"/>
        <end position="27"/>
    </location>
</feature>
<sequence length="252" mass="28114">MFINLKISRRILSLGGIFFLLFLGIIFEHKMVLSNSHVSKPVEQINTDQKVMALTINVDWGEEFIPVMLDALDKGHAKATFFVTGRWAKKNPELLKEIANRGHEIENHGYSHPHPDNLSVGANQEEIKKTESIIQGIIGRKTRFYAPPYGEKGAPGLRAADLLGYQTILWTLDTVDWREGSTPGIIAQRVVNPAVRFGIKPKKNGAIVLMHPKFNTVKALPIILSQLTGEGFTFQTLDALITFDQIGNTTSR</sequence>
<name>A0A0J1FP88_9FIRM</name>
<dbReference type="EMBL" id="LDZY01000012">
    <property type="protein sequence ID" value="KLU64778.1"/>
    <property type="molecule type" value="Genomic_DNA"/>
</dbReference>
<dbReference type="GO" id="GO:0016810">
    <property type="term" value="F:hydrolase activity, acting on carbon-nitrogen (but not peptide) bonds"/>
    <property type="evidence" value="ECO:0007669"/>
    <property type="project" value="InterPro"/>
</dbReference>
<dbReference type="GO" id="GO:0016020">
    <property type="term" value="C:membrane"/>
    <property type="evidence" value="ECO:0007669"/>
    <property type="project" value="TreeGrafter"/>
</dbReference>
<dbReference type="STRING" id="476652.DEAC_c34220"/>
<dbReference type="SUPFAM" id="SSF88713">
    <property type="entry name" value="Glycoside hydrolase/deacetylase"/>
    <property type="match status" value="1"/>
</dbReference>
<keyword evidence="1" id="KW-0812">Transmembrane</keyword>
<keyword evidence="4" id="KW-1185">Reference proteome</keyword>
<dbReference type="InterPro" id="IPR050248">
    <property type="entry name" value="Polysacc_deacetylase_ArnD"/>
</dbReference>